<comment type="catalytic activity">
    <reaction evidence="9">
        <text>5,6-dihydrouridine(20) in tRNA + NAD(+) = uridine(20) in tRNA + NADH + H(+)</text>
        <dbReference type="Rhea" id="RHEA:53340"/>
        <dbReference type="Rhea" id="RHEA-COMP:13533"/>
        <dbReference type="Rhea" id="RHEA-COMP:13534"/>
        <dbReference type="ChEBI" id="CHEBI:15378"/>
        <dbReference type="ChEBI" id="CHEBI:57540"/>
        <dbReference type="ChEBI" id="CHEBI:57945"/>
        <dbReference type="ChEBI" id="CHEBI:65315"/>
        <dbReference type="ChEBI" id="CHEBI:74443"/>
        <dbReference type="EC" id="1.3.1.91"/>
    </reaction>
</comment>
<keyword evidence="5 9" id="KW-0819">tRNA processing</keyword>
<dbReference type="Proteomes" id="UP001320119">
    <property type="component" value="Chromosome"/>
</dbReference>
<evidence type="ECO:0000259" key="13">
    <source>
        <dbReference type="Pfam" id="PF01207"/>
    </source>
</evidence>
<dbReference type="PANTHER" id="PTHR42907:SF1">
    <property type="entry name" value="FMN-LINKED OXIDOREDUCTASES SUPERFAMILY PROTEIN"/>
    <property type="match status" value="1"/>
</dbReference>
<dbReference type="GO" id="GO:0050660">
    <property type="term" value="F:flavin adenine dinucleotide binding"/>
    <property type="evidence" value="ECO:0007669"/>
    <property type="project" value="InterPro"/>
</dbReference>
<proteinExistence type="inferred from homology"/>
<evidence type="ECO:0000256" key="2">
    <source>
        <dbReference type="ARBA" id="ARBA00022555"/>
    </source>
</evidence>
<comment type="function">
    <text evidence="9">Catalyzes the synthesis of 5,6-dihydrouridine (D), a modified base found in the D-loop of most tRNAs, via the reduction of the C5-C6 double bond in target uridines. Specifically modifies U20 and U20a in tRNAs.</text>
</comment>
<evidence type="ECO:0000256" key="11">
    <source>
        <dbReference type="PIRSR" id="PIRSR006621-1"/>
    </source>
</evidence>
<feature type="binding site" evidence="9 12">
    <location>
        <position position="146"/>
    </location>
    <ligand>
        <name>FMN</name>
        <dbReference type="ChEBI" id="CHEBI:58210"/>
    </ligand>
</feature>
<comment type="catalytic activity">
    <reaction evidence="9">
        <text>5,6-dihydrouridine(20) in tRNA + NADP(+) = uridine(20) in tRNA + NADPH + H(+)</text>
        <dbReference type="Rhea" id="RHEA:53336"/>
        <dbReference type="Rhea" id="RHEA-COMP:13533"/>
        <dbReference type="Rhea" id="RHEA-COMP:13534"/>
        <dbReference type="ChEBI" id="CHEBI:15378"/>
        <dbReference type="ChEBI" id="CHEBI:57783"/>
        <dbReference type="ChEBI" id="CHEBI:58349"/>
        <dbReference type="ChEBI" id="CHEBI:65315"/>
        <dbReference type="ChEBI" id="CHEBI:74443"/>
        <dbReference type="EC" id="1.3.1.91"/>
    </reaction>
</comment>
<evidence type="ECO:0000256" key="8">
    <source>
        <dbReference type="ARBA" id="ARBA00023002"/>
    </source>
</evidence>
<dbReference type="EMBL" id="AP023086">
    <property type="protein sequence ID" value="BCD99260.1"/>
    <property type="molecule type" value="Genomic_DNA"/>
</dbReference>
<reference evidence="14 15" key="1">
    <citation type="journal article" date="2022" name="IScience">
        <title>An ultrasensitive nanofiber-based assay for enzymatic hydrolysis and deep-sea microbial degradation of cellulose.</title>
        <authorList>
            <person name="Tsudome M."/>
            <person name="Tachioka M."/>
            <person name="Miyazaki M."/>
            <person name="Uchimura K."/>
            <person name="Tsuda M."/>
            <person name="Takaki Y."/>
            <person name="Deguchi S."/>
        </authorList>
    </citation>
    <scope>NUCLEOTIDE SEQUENCE [LARGE SCALE GENOMIC DNA]</scope>
    <source>
        <strain evidence="14 15">GE09</strain>
    </source>
</reference>
<dbReference type="Pfam" id="PF01207">
    <property type="entry name" value="Dus"/>
    <property type="match status" value="1"/>
</dbReference>
<evidence type="ECO:0000313" key="14">
    <source>
        <dbReference type="EMBL" id="BCD99260.1"/>
    </source>
</evidence>
<feature type="binding site" evidence="9 12">
    <location>
        <begin position="218"/>
        <end position="220"/>
    </location>
    <ligand>
        <name>FMN</name>
        <dbReference type="ChEBI" id="CHEBI:58210"/>
    </ligand>
</feature>
<keyword evidence="4 9" id="KW-0288">FMN</keyword>
<dbReference type="KEGG" id="marq:MARGE09_P3461"/>
<keyword evidence="15" id="KW-1185">Reference proteome</keyword>
<comment type="similarity">
    <text evidence="10">Belongs to the dus family.</text>
</comment>
<keyword evidence="8 9" id="KW-0560">Oxidoreductase</keyword>
<dbReference type="RefSeq" id="WP_236984352.1">
    <property type="nucleotide sequence ID" value="NZ_AP023086.1"/>
</dbReference>
<dbReference type="Gene3D" id="3.20.20.70">
    <property type="entry name" value="Aldolase class I"/>
    <property type="match status" value="1"/>
</dbReference>
<dbReference type="InterPro" id="IPR035587">
    <property type="entry name" value="DUS-like_FMN-bd"/>
</dbReference>
<keyword evidence="2 9" id="KW-0820">tRNA-binding</keyword>
<evidence type="ECO:0000256" key="12">
    <source>
        <dbReference type="PIRSR" id="PIRSR006621-2"/>
    </source>
</evidence>
<dbReference type="EC" id="1.3.1.91" evidence="9"/>
<dbReference type="InterPro" id="IPR013785">
    <property type="entry name" value="Aldolase_TIM"/>
</dbReference>
<dbReference type="NCBIfam" id="NF008774">
    <property type="entry name" value="PRK11815.1"/>
    <property type="match status" value="1"/>
</dbReference>
<comment type="catalytic activity">
    <reaction evidence="9">
        <text>5,6-dihydrouridine(20a) in tRNA + NAD(+) = uridine(20a) in tRNA + NADH + H(+)</text>
        <dbReference type="Rhea" id="RHEA:53348"/>
        <dbReference type="Rhea" id="RHEA-COMP:13535"/>
        <dbReference type="Rhea" id="RHEA-COMP:13536"/>
        <dbReference type="ChEBI" id="CHEBI:15378"/>
        <dbReference type="ChEBI" id="CHEBI:57540"/>
        <dbReference type="ChEBI" id="CHEBI:57945"/>
        <dbReference type="ChEBI" id="CHEBI:65315"/>
        <dbReference type="ChEBI" id="CHEBI:74443"/>
    </reaction>
</comment>
<keyword evidence="6 9" id="KW-0521">NADP</keyword>
<evidence type="ECO:0000256" key="5">
    <source>
        <dbReference type="ARBA" id="ARBA00022694"/>
    </source>
</evidence>
<feature type="binding site" evidence="9 12">
    <location>
        <position position="178"/>
    </location>
    <ligand>
        <name>FMN</name>
        <dbReference type="ChEBI" id="CHEBI:58210"/>
    </ligand>
</feature>
<comment type="similarity">
    <text evidence="9">Belongs to the Dus family. DusA subfamily.</text>
</comment>
<dbReference type="InterPro" id="IPR018517">
    <property type="entry name" value="tRNA_hU_synthase_CS"/>
</dbReference>
<dbReference type="GO" id="GO:0010181">
    <property type="term" value="F:FMN binding"/>
    <property type="evidence" value="ECO:0007669"/>
    <property type="project" value="UniProtKB-UniRule"/>
</dbReference>
<comment type="catalytic activity">
    <reaction evidence="9">
        <text>5,6-dihydrouridine(20a) in tRNA + NADP(+) = uridine(20a) in tRNA + NADPH + H(+)</text>
        <dbReference type="Rhea" id="RHEA:53344"/>
        <dbReference type="Rhea" id="RHEA-COMP:13535"/>
        <dbReference type="Rhea" id="RHEA-COMP:13536"/>
        <dbReference type="ChEBI" id="CHEBI:15378"/>
        <dbReference type="ChEBI" id="CHEBI:57783"/>
        <dbReference type="ChEBI" id="CHEBI:58349"/>
        <dbReference type="ChEBI" id="CHEBI:65315"/>
        <dbReference type="ChEBI" id="CHEBI:74443"/>
    </reaction>
</comment>
<dbReference type="Gene3D" id="1.20.120.1460">
    <property type="match status" value="1"/>
</dbReference>
<comment type="cofactor">
    <cofactor evidence="1 9 10 12">
        <name>FMN</name>
        <dbReference type="ChEBI" id="CHEBI:58210"/>
    </cofactor>
</comment>
<sequence length="350" mass="39324">MPSPSDTTSPTNAPHNPWRFCTAPMMEWSDAHCRFFWRLITKEARLYTEMVTTPALIHGNRARFLAFNKEEHPIALQLGGSNPQELAECAKMAEDAGFDEVNLNCGCPSDRVQENKIGACLMAEPELVGDCIQAMKNAVDIPVTVKHRIGIDDQDSVEHLQHFVRTLSTAGCEVFIVHARKAWLKGLSPKENREIPPLQYEAVYALKTLYPQHTFVLNGGLNTLEQCQQQLGPLDGVMVGREMYHNPYSFAHVDALLFNGTAPASREDILAEFMTYCWQQHKKGVRLHHMSRHILGIYTAQHGGRLFRRFLSDNASPKDATPAVLQEALDEMIALQAKREAYLQASKAKT</sequence>
<keyword evidence="7 9" id="KW-0694">RNA-binding</keyword>
<dbReference type="GO" id="GO:0000049">
    <property type="term" value="F:tRNA binding"/>
    <property type="evidence" value="ECO:0007669"/>
    <property type="project" value="UniProtKB-UniRule"/>
</dbReference>
<dbReference type="PIRSF" id="PIRSF006621">
    <property type="entry name" value="Dus"/>
    <property type="match status" value="1"/>
</dbReference>
<dbReference type="CDD" id="cd02801">
    <property type="entry name" value="DUS_like_FMN"/>
    <property type="match status" value="1"/>
</dbReference>
<feature type="binding site" evidence="9 12">
    <location>
        <begin position="24"/>
        <end position="26"/>
    </location>
    <ligand>
        <name>FMN</name>
        <dbReference type="ChEBI" id="CHEBI:58210"/>
    </ligand>
</feature>
<feature type="site" description="Interacts with tRNA; defines subfamily-specific binding signature" evidence="9">
    <location>
        <position position="305"/>
    </location>
</feature>
<evidence type="ECO:0000256" key="6">
    <source>
        <dbReference type="ARBA" id="ARBA00022857"/>
    </source>
</evidence>
<feature type="active site" description="Proton donor" evidence="9 11">
    <location>
        <position position="107"/>
    </location>
</feature>
<keyword evidence="3 9" id="KW-0285">Flavoprotein</keyword>
<feature type="site" description="Interacts with tRNA" evidence="9">
    <location>
        <position position="104"/>
    </location>
</feature>
<dbReference type="NCBIfam" id="TIGR00742">
    <property type="entry name" value="yjbN"/>
    <property type="match status" value="1"/>
</dbReference>
<dbReference type="AlphaFoldDB" id="A0AAN1WKJ3"/>
<protein>
    <recommendedName>
        <fullName evidence="9">tRNA-dihydrouridine(20/20a) synthase</fullName>
        <ecNumber evidence="9">1.3.1.91</ecNumber>
    </recommendedName>
    <alternativeName>
        <fullName evidence="9">U20-specific dihydrouridine synthase</fullName>
        <shortName evidence="9">U20-specific Dus</shortName>
    </alternativeName>
    <alternativeName>
        <fullName evidence="9">tRNA-dihydrouridine synthase A</fullName>
    </alternativeName>
</protein>
<accession>A0AAN1WKJ3</accession>
<dbReference type="PROSITE" id="PS01136">
    <property type="entry name" value="UPF0034"/>
    <property type="match status" value="1"/>
</dbReference>
<keyword evidence="12" id="KW-0547">Nucleotide-binding</keyword>
<evidence type="ECO:0000256" key="9">
    <source>
        <dbReference type="HAMAP-Rule" id="MF_02041"/>
    </source>
</evidence>
<name>A0AAN1WKJ3_9GAMM</name>
<gene>
    <name evidence="9" type="primary">dusA</name>
    <name evidence="14" type="ORF">MARGE09_P3461</name>
</gene>
<evidence type="ECO:0000256" key="4">
    <source>
        <dbReference type="ARBA" id="ARBA00022643"/>
    </source>
</evidence>
<evidence type="ECO:0000256" key="1">
    <source>
        <dbReference type="ARBA" id="ARBA00001917"/>
    </source>
</evidence>
<dbReference type="PANTHER" id="PTHR42907">
    <property type="entry name" value="FMN-LINKED OXIDOREDUCTASES SUPERFAMILY PROTEIN"/>
    <property type="match status" value="1"/>
</dbReference>
<dbReference type="HAMAP" id="MF_02041">
    <property type="entry name" value="DusA_subfam"/>
    <property type="match status" value="1"/>
</dbReference>
<dbReference type="SUPFAM" id="SSF51395">
    <property type="entry name" value="FMN-linked oxidoreductases"/>
    <property type="match status" value="1"/>
</dbReference>
<feature type="site" description="Interacts with tRNA; defines subfamily-specific binding signature" evidence="9">
    <location>
        <position position="190"/>
    </location>
</feature>
<feature type="domain" description="DUS-like FMN-binding" evidence="13">
    <location>
        <begin position="23"/>
        <end position="331"/>
    </location>
</feature>
<feature type="binding site" evidence="9 12">
    <location>
        <begin position="240"/>
        <end position="241"/>
    </location>
    <ligand>
        <name>FMN</name>
        <dbReference type="ChEBI" id="CHEBI:58210"/>
    </ligand>
</feature>
<organism evidence="14 15">
    <name type="scientific">Marinagarivorans cellulosilyticus</name>
    <dbReference type="NCBI Taxonomy" id="2721545"/>
    <lineage>
        <taxon>Bacteria</taxon>
        <taxon>Pseudomonadati</taxon>
        <taxon>Pseudomonadota</taxon>
        <taxon>Gammaproteobacteria</taxon>
        <taxon>Cellvibrionales</taxon>
        <taxon>Cellvibrionaceae</taxon>
        <taxon>Marinagarivorans</taxon>
    </lineage>
</organism>
<evidence type="ECO:0000256" key="7">
    <source>
        <dbReference type="ARBA" id="ARBA00022884"/>
    </source>
</evidence>
<evidence type="ECO:0000256" key="3">
    <source>
        <dbReference type="ARBA" id="ARBA00022630"/>
    </source>
</evidence>
<dbReference type="GO" id="GO:0102264">
    <property type="term" value="F:tRNA-dihydrouridine20 synthase activity"/>
    <property type="evidence" value="ECO:0007669"/>
    <property type="project" value="UniProtKB-EC"/>
</dbReference>
<feature type="site" description="Interacts with tRNA; defines subfamily-specific binding signature" evidence="9">
    <location>
        <position position="308"/>
    </location>
</feature>
<feature type="site" description="Interacts with tRNA" evidence="9">
    <location>
        <position position="193"/>
    </location>
</feature>
<dbReference type="InterPro" id="IPR001269">
    <property type="entry name" value="DUS_fam"/>
</dbReference>
<dbReference type="InterPro" id="IPR004653">
    <property type="entry name" value="DusA"/>
</dbReference>
<evidence type="ECO:0000256" key="10">
    <source>
        <dbReference type="PIRNR" id="PIRNR006621"/>
    </source>
</evidence>
<evidence type="ECO:0000313" key="15">
    <source>
        <dbReference type="Proteomes" id="UP001320119"/>
    </source>
</evidence>
<feature type="binding site" evidence="9 12">
    <location>
        <position position="77"/>
    </location>
    <ligand>
        <name>FMN</name>
        <dbReference type="ChEBI" id="CHEBI:58210"/>
    </ligand>
</feature>